<accession>A0A075P3N5</accession>
<dbReference type="EMBL" id="CP008849">
    <property type="protein sequence ID" value="AIF99595.1"/>
    <property type="molecule type" value="Genomic_DNA"/>
</dbReference>
<evidence type="ECO:0000256" key="1">
    <source>
        <dbReference type="SAM" id="Phobius"/>
    </source>
</evidence>
<name>A0A075P3N5_9ALTE</name>
<gene>
    <name evidence="3" type="ORF">EP13_13365</name>
</gene>
<keyword evidence="4" id="KW-1185">Reference proteome</keyword>
<dbReference type="KEGG" id="aal:EP13_13365"/>
<keyword evidence="1" id="KW-1133">Transmembrane helix</keyword>
<proteinExistence type="predicted"/>
<reference evidence="3 4" key="1">
    <citation type="submission" date="2014-06" db="EMBL/GenBank/DDBJ databases">
        <title>Genomes of Alteromonas australica, a world apart.</title>
        <authorList>
            <person name="Gonzaga A."/>
            <person name="Lopez-Perez M."/>
            <person name="Rodriguez-Valera F."/>
        </authorList>
    </citation>
    <scope>NUCLEOTIDE SEQUENCE [LARGE SCALE GENOMIC DNA]</scope>
    <source>
        <strain evidence="3 4">H 17</strain>
    </source>
</reference>
<dbReference type="InterPro" id="IPR018927">
    <property type="entry name" value="Pilus_synth_Q_C"/>
</dbReference>
<keyword evidence="1" id="KW-0812">Transmembrane</keyword>
<dbReference type="AlphaFoldDB" id="A0A075P3N5"/>
<dbReference type="Proteomes" id="UP000056090">
    <property type="component" value="Chromosome"/>
</dbReference>
<dbReference type="Pfam" id="PF10671">
    <property type="entry name" value="TcpQ"/>
    <property type="match status" value="1"/>
</dbReference>
<keyword evidence="1" id="KW-0472">Membrane</keyword>
<dbReference type="GeneID" id="78255892"/>
<feature type="transmembrane region" description="Helical" evidence="1">
    <location>
        <begin position="12"/>
        <end position="32"/>
    </location>
</feature>
<organism evidence="3 4">
    <name type="scientific">Alteromonas australica</name>
    <dbReference type="NCBI Taxonomy" id="589873"/>
    <lineage>
        <taxon>Bacteria</taxon>
        <taxon>Pseudomonadati</taxon>
        <taxon>Pseudomonadota</taxon>
        <taxon>Gammaproteobacteria</taxon>
        <taxon>Alteromonadales</taxon>
        <taxon>Alteromonadaceae</taxon>
        <taxon>Alteromonas/Salinimonas group</taxon>
        <taxon>Alteromonas</taxon>
    </lineage>
</organism>
<dbReference type="RefSeq" id="WP_044057671.1">
    <property type="nucleotide sequence ID" value="NZ_CBCSKJ010000002.1"/>
</dbReference>
<evidence type="ECO:0000313" key="3">
    <source>
        <dbReference type="EMBL" id="AIF99595.1"/>
    </source>
</evidence>
<evidence type="ECO:0000313" key="4">
    <source>
        <dbReference type="Proteomes" id="UP000056090"/>
    </source>
</evidence>
<evidence type="ECO:0000259" key="2">
    <source>
        <dbReference type="Pfam" id="PF10671"/>
    </source>
</evidence>
<protein>
    <recommendedName>
        <fullName evidence="2">Toxin co-regulated pilus biosynthesis protein Q C-terminal domain-containing protein</fullName>
    </recommendedName>
</protein>
<sequence length="205" mass="22909">MAQKSYSSSMFWARQIALAVVLVIVAGVMIYVQQRKENAPLPEGETKDKTVSEGLSDFYREYRMSSTDPLKEEQGDFVLDIAGVDPQLDTKLARMSSEAKPVDEKWTGEHKFRTFKEGVTLREAISSYAQAEGMQLIWNLEQDFVIKYQFQLDNTVAGSLAKIASAIDSSFSGTVTAYICPEQRSLVVSARETPFLIENCQVVQG</sequence>
<dbReference type="eggNOG" id="ENOG5030NEU">
    <property type="taxonomic scope" value="Bacteria"/>
</dbReference>
<feature type="domain" description="Toxin co-regulated pilus biosynthesis protein Q C-terminal" evidence="2">
    <location>
        <begin position="114"/>
        <end position="190"/>
    </location>
</feature>